<evidence type="ECO:0000313" key="2">
    <source>
        <dbReference type="EMBL" id="KON30874.1"/>
    </source>
</evidence>
<name>A0A0M0BQY6_9ARCH</name>
<accession>A0A0M0BQY6</accession>
<dbReference type="Proteomes" id="UP000037210">
    <property type="component" value="Unassembled WGS sequence"/>
</dbReference>
<gene>
    <name evidence="2" type="ORF">AC482_02715</name>
</gene>
<proteinExistence type="predicted"/>
<comment type="caution">
    <text evidence="2">The sequence shown here is derived from an EMBL/GenBank/DDBJ whole genome shotgun (WGS) entry which is preliminary data.</text>
</comment>
<feature type="transmembrane region" description="Helical" evidence="1">
    <location>
        <begin position="6"/>
        <end position="23"/>
    </location>
</feature>
<evidence type="ECO:0000256" key="1">
    <source>
        <dbReference type="SAM" id="Phobius"/>
    </source>
</evidence>
<keyword evidence="1" id="KW-1133">Transmembrane helix</keyword>
<organism evidence="2 3">
    <name type="scientific">miscellaneous Crenarchaeota group-15 archaeon DG-45</name>
    <dbReference type="NCBI Taxonomy" id="1685127"/>
    <lineage>
        <taxon>Archaea</taxon>
        <taxon>Candidatus Bathyarchaeota</taxon>
        <taxon>MCG-15</taxon>
    </lineage>
</organism>
<sequence length="71" mass="7893">MKAFLLFGFGGIIFILMRLRFLPRWLSRMRAVKATTYGLVAFTVLGIEPWKSLAAQSHPVGAEGSIQPRTA</sequence>
<keyword evidence="1" id="KW-0812">Transmembrane</keyword>
<reference evidence="2 3" key="1">
    <citation type="submission" date="2015-06" db="EMBL/GenBank/DDBJ databases">
        <title>New insights into the roles of widespread benthic archaea in carbon and nitrogen cycling.</title>
        <authorList>
            <person name="Lazar C.S."/>
            <person name="Baker B.J."/>
            <person name="Seitz K.W."/>
            <person name="Hyde A.S."/>
            <person name="Dick G.J."/>
            <person name="Hinrichs K.-U."/>
            <person name="Teske A.P."/>
        </authorList>
    </citation>
    <scope>NUCLEOTIDE SEQUENCE [LARGE SCALE GENOMIC DNA]</scope>
    <source>
        <strain evidence="2">DG-45</strain>
    </source>
</reference>
<evidence type="ECO:0000313" key="3">
    <source>
        <dbReference type="Proteomes" id="UP000037210"/>
    </source>
</evidence>
<protein>
    <submittedName>
        <fullName evidence="2">Uncharacterized protein</fullName>
    </submittedName>
</protein>
<dbReference type="EMBL" id="LFWZ01000019">
    <property type="protein sequence ID" value="KON30874.1"/>
    <property type="molecule type" value="Genomic_DNA"/>
</dbReference>
<keyword evidence="1" id="KW-0472">Membrane</keyword>
<dbReference type="AlphaFoldDB" id="A0A0M0BQY6"/>